<organism evidence="1 2">
    <name type="scientific">Saccharothrix saharensis</name>
    <dbReference type="NCBI Taxonomy" id="571190"/>
    <lineage>
        <taxon>Bacteria</taxon>
        <taxon>Bacillati</taxon>
        <taxon>Actinomycetota</taxon>
        <taxon>Actinomycetes</taxon>
        <taxon>Pseudonocardiales</taxon>
        <taxon>Pseudonocardiaceae</taxon>
        <taxon>Saccharothrix</taxon>
    </lineage>
</organism>
<evidence type="ECO:0000313" key="1">
    <source>
        <dbReference type="EMBL" id="TQM79288.1"/>
    </source>
</evidence>
<proteinExistence type="predicted"/>
<dbReference type="EMBL" id="VFPP01000001">
    <property type="protein sequence ID" value="TQM79288.1"/>
    <property type="molecule type" value="Genomic_DNA"/>
</dbReference>
<gene>
    <name evidence="1" type="ORF">FHX81_1591</name>
</gene>
<accession>A0A543J8Z8</accession>
<dbReference type="RefSeq" id="WP_141976496.1">
    <property type="nucleotide sequence ID" value="NZ_VFPP01000001.1"/>
</dbReference>
<evidence type="ECO:0000313" key="2">
    <source>
        <dbReference type="Proteomes" id="UP000316628"/>
    </source>
</evidence>
<reference evidence="1 2" key="1">
    <citation type="submission" date="2019-06" db="EMBL/GenBank/DDBJ databases">
        <title>Sequencing the genomes of 1000 actinobacteria strains.</title>
        <authorList>
            <person name="Klenk H.-P."/>
        </authorList>
    </citation>
    <scope>NUCLEOTIDE SEQUENCE [LARGE SCALE GENOMIC DNA]</scope>
    <source>
        <strain evidence="1 2">DSM 45456</strain>
    </source>
</reference>
<keyword evidence="2" id="KW-1185">Reference proteome</keyword>
<protein>
    <submittedName>
        <fullName evidence="1">Uncharacterized protein</fullName>
    </submittedName>
</protein>
<comment type="caution">
    <text evidence="1">The sequence shown here is derived from an EMBL/GenBank/DDBJ whole genome shotgun (WGS) entry which is preliminary data.</text>
</comment>
<dbReference type="AlphaFoldDB" id="A0A543J8Z8"/>
<dbReference type="OrthoDB" id="3698235at2"/>
<sequence>MTTRPDRPDRHCRDALSALTAEFDGVLPREVVSGTVLAARRDLDGQVARDSLTEMLYHLAHHRLDRLRIGA</sequence>
<name>A0A543J8Z8_9PSEU</name>
<dbReference type="Proteomes" id="UP000316628">
    <property type="component" value="Unassembled WGS sequence"/>
</dbReference>